<proteinExistence type="predicted"/>
<evidence type="ECO:0000313" key="2">
    <source>
        <dbReference type="Proteomes" id="UP000238163"/>
    </source>
</evidence>
<reference evidence="1 2" key="1">
    <citation type="submission" date="2018-03" db="EMBL/GenBank/DDBJ databases">
        <title>Genetic Diversity and Phenotypic Plasticity of AHL Mediated Quorum Sensing in Environmental Strains of Vibrio mediterranei.</title>
        <authorList>
            <person name="Lantoine F."/>
            <person name="Vouve F."/>
        </authorList>
    </citation>
    <scope>NUCLEOTIDE SEQUENCE [LARGE SCALE GENOMIC DNA]</scope>
    <source>
        <strain evidence="1 2">17LN0615E</strain>
    </source>
</reference>
<organism evidence="1 2">
    <name type="scientific">Vibrio mediterranei</name>
    <dbReference type="NCBI Taxonomy" id="689"/>
    <lineage>
        <taxon>Bacteria</taxon>
        <taxon>Pseudomonadati</taxon>
        <taxon>Pseudomonadota</taxon>
        <taxon>Gammaproteobacteria</taxon>
        <taxon>Vibrionales</taxon>
        <taxon>Vibrionaceae</taxon>
        <taxon>Vibrio</taxon>
    </lineage>
</organism>
<dbReference type="Proteomes" id="UP000238163">
    <property type="component" value="Unassembled WGS sequence"/>
</dbReference>
<protein>
    <submittedName>
        <fullName evidence="1">Uncharacterized protein</fullName>
    </submittedName>
</protein>
<name>A0ABX5D6A4_9VIBR</name>
<evidence type="ECO:0000313" key="1">
    <source>
        <dbReference type="EMBL" id="PRQ64472.1"/>
    </source>
</evidence>
<comment type="caution">
    <text evidence="1">The sequence shown here is derived from an EMBL/GenBank/DDBJ whole genome shotgun (WGS) entry which is preliminary data.</text>
</comment>
<dbReference type="EMBL" id="NWTN01000053">
    <property type="protein sequence ID" value="PRQ64472.1"/>
    <property type="molecule type" value="Genomic_DNA"/>
</dbReference>
<gene>
    <name evidence="1" type="ORF">COR51_27335</name>
</gene>
<sequence length="64" mass="7282">MDSCIYVYDLRSLRDILPEVSGKNIICDFTLPITMVKKVNLLASARNNTVFMLEGGIAKRVRYD</sequence>
<keyword evidence="2" id="KW-1185">Reference proteome</keyword>
<accession>A0ABX5D6A4</accession>